<reference evidence="2 3" key="1">
    <citation type="submission" date="2018-08" db="EMBL/GenBank/DDBJ databases">
        <title>Meiothermus luteus KCTC 52599 genome sequencing project.</title>
        <authorList>
            <person name="Da Costa M.S."/>
            <person name="Albuquerque L."/>
            <person name="Raposo P."/>
            <person name="Froufe H.J.C."/>
            <person name="Barroso C.S."/>
            <person name="Egas C."/>
        </authorList>
    </citation>
    <scope>NUCLEOTIDE SEQUENCE [LARGE SCALE GENOMIC DNA]</scope>
    <source>
        <strain evidence="2 3">KCTC 52599</strain>
    </source>
</reference>
<dbReference type="GO" id="GO:0016747">
    <property type="term" value="F:acyltransferase activity, transferring groups other than amino-acyl groups"/>
    <property type="evidence" value="ECO:0007669"/>
    <property type="project" value="InterPro"/>
</dbReference>
<sequence>MVLLRPLVMSDLSRILAWSQDEAFCLANGWPLGLSPEKLQDWFVRLLNNPPADLVRRGIVLTGEEDPEEQLVGFVDLRDLNLLEKRARLRIAIGEEAHRGQRVGHAAGKLMLEYGFTELGLERITAEVHGSNLEMRSLLEGLGFTLEGILRQHETHQGIKEDVYLYGMLRQEFSG</sequence>
<protein>
    <submittedName>
        <fullName evidence="2">Putative ribosomal N-acetyltransferase YdaF</fullName>
        <ecNumber evidence="2">2.3.1.-</ecNumber>
    </submittedName>
</protein>
<evidence type="ECO:0000313" key="3">
    <source>
        <dbReference type="Proteomes" id="UP000265800"/>
    </source>
</evidence>
<feature type="domain" description="N-acetyltransferase" evidence="1">
    <location>
        <begin position="2"/>
        <end position="170"/>
    </location>
</feature>
<dbReference type="OrthoDB" id="9795206at2"/>
<dbReference type="PANTHER" id="PTHR43415">
    <property type="entry name" value="SPERMIDINE N(1)-ACETYLTRANSFERASE"/>
    <property type="match status" value="1"/>
</dbReference>
<dbReference type="InterPro" id="IPR016181">
    <property type="entry name" value="Acyl_CoA_acyltransferase"/>
</dbReference>
<name>A0A399ER62_9DEIN</name>
<dbReference type="EC" id="2.3.1.-" evidence="2"/>
<keyword evidence="2" id="KW-0808">Transferase</keyword>
<evidence type="ECO:0000313" key="2">
    <source>
        <dbReference type="EMBL" id="RIH87127.1"/>
    </source>
</evidence>
<keyword evidence="2" id="KW-0012">Acyltransferase</keyword>
<dbReference type="Pfam" id="PF13302">
    <property type="entry name" value="Acetyltransf_3"/>
    <property type="match status" value="1"/>
</dbReference>
<gene>
    <name evidence="2" type="primary">ydaF_3</name>
    <name evidence="2" type="ORF">Mlute_01068</name>
</gene>
<organism evidence="2 3">
    <name type="scientific">Meiothermus luteus</name>
    <dbReference type="NCBI Taxonomy" id="2026184"/>
    <lineage>
        <taxon>Bacteria</taxon>
        <taxon>Thermotogati</taxon>
        <taxon>Deinococcota</taxon>
        <taxon>Deinococci</taxon>
        <taxon>Thermales</taxon>
        <taxon>Thermaceae</taxon>
        <taxon>Meiothermus</taxon>
    </lineage>
</organism>
<dbReference type="AlphaFoldDB" id="A0A399ER62"/>
<proteinExistence type="predicted"/>
<dbReference type="Proteomes" id="UP000265800">
    <property type="component" value="Unassembled WGS sequence"/>
</dbReference>
<dbReference type="EMBL" id="QWKZ01000025">
    <property type="protein sequence ID" value="RIH87127.1"/>
    <property type="molecule type" value="Genomic_DNA"/>
</dbReference>
<comment type="caution">
    <text evidence="2">The sequence shown here is derived from an EMBL/GenBank/DDBJ whole genome shotgun (WGS) entry which is preliminary data.</text>
</comment>
<evidence type="ECO:0000259" key="1">
    <source>
        <dbReference type="PROSITE" id="PS51186"/>
    </source>
</evidence>
<dbReference type="Gene3D" id="3.40.630.30">
    <property type="match status" value="1"/>
</dbReference>
<dbReference type="PROSITE" id="PS51186">
    <property type="entry name" value="GNAT"/>
    <property type="match status" value="1"/>
</dbReference>
<dbReference type="InterPro" id="IPR000182">
    <property type="entry name" value="GNAT_dom"/>
</dbReference>
<dbReference type="PANTHER" id="PTHR43415:SF3">
    <property type="entry name" value="GNAT-FAMILY ACETYLTRANSFERASE"/>
    <property type="match status" value="1"/>
</dbReference>
<accession>A0A399ER62</accession>
<dbReference type="SUPFAM" id="SSF55729">
    <property type="entry name" value="Acyl-CoA N-acyltransferases (Nat)"/>
    <property type="match status" value="1"/>
</dbReference>
<dbReference type="RefSeq" id="WP_119359732.1">
    <property type="nucleotide sequence ID" value="NZ_QWKZ01000025.1"/>
</dbReference>
<keyword evidence="3" id="KW-1185">Reference proteome</keyword>